<evidence type="ECO:0000256" key="3">
    <source>
        <dbReference type="ARBA" id="ARBA00023163"/>
    </source>
</evidence>
<feature type="domain" description="RNA polymerase sigma-70 ECF-like HTH" evidence="4">
    <location>
        <begin position="13"/>
        <end position="198"/>
    </location>
</feature>
<evidence type="ECO:0000313" key="5">
    <source>
        <dbReference type="EMBL" id="RCS46420.1"/>
    </source>
</evidence>
<evidence type="ECO:0000313" key="6">
    <source>
        <dbReference type="Proteomes" id="UP000253562"/>
    </source>
</evidence>
<sequence length="211" mass="24501">MAEDDDPGKTIDSHIDRLNKGDPTAASDLLNITCERLVRLTRSMLKTFPNVARWEQTDDVFQNASLRFYQALRETQLTDARHYFRLAALQIRRELVDMARRYQGPQGMGANHQTQFVDEQNANQPQGYEHAEVTNDPGHLAEWQEFHSRVEQLPTEEKEVFDLLWYHDLSQDQAADVLQTSVRTVRRRWRSARLMLHDVLLGPEDADQGKT</sequence>
<dbReference type="OrthoDB" id="283468at2"/>
<protein>
    <submittedName>
        <fullName evidence="5">Sigma-70 family RNA polymerase sigma factor</fullName>
    </submittedName>
</protein>
<evidence type="ECO:0000256" key="2">
    <source>
        <dbReference type="ARBA" id="ARBA00023082"/>
    </source>
</evidence>
<dbReference type="GO" id="GO:0016987">
    <property type="term" value="F:sigma factor activity"/>
    <property type="evidence" value="ECO:0007669"/>
    <property type="project" value="UniProtKB-KW"/>
</dbReference>
<dbReference type="InterPro" id="IPR039425">
    <property type="entry name" value="RNA_pol_sigma-70-like"/>
</dbReference>
<accession>A0A368KPK6</accession>
<dbReference type="Proteomes" id="UP000253562">
    <property type="component" value="Unassembled WGS sequence"/>
</dbReference>
<reference evidence="5 6" key="1">
    <citation type="submission" date="2018-07" db="EMBL/GenBank/DDBJ databases">
        <title>Comparative genomes isolates from brazilian mangrove.</title>
        <authorList>
            <person name="De Araujo J.E."/>
            <person name="Taketani R.G."/>
            <person name="Silva M.C.P."/>
            <person name="Lourenco M.V."/>
            <person name="Oliveira V.M."/>
            <person name="Andreote F.D."/>
        </authorList>
    </citation>
    <scope>NUCLEOTIDE SEQUENCE [LARGE SCALE GENOMIC DNA]</scope>
    <source>
        <strain evidence="5 6">HEX PRIS-MGV</strain>
    </source>
</reference>
<dbReference type="AlphaFoldDB" id="A0A368KPK6"/>
<organism evidence="5 6">
    <name type="scientific">Bremerella cremea</name>
    <dbReference type="NCBI Taxonomy" id="1031537"/>
    <lineage>
        <taxon>Bacteria</taxon>
        <taxon>Pseudomonadati</taxon>
        <taxon>Planctomycetota</taxon>
        <taxon>Planctomycetia</taxon>
        <taxon>Pirellulales</taxon>
        <taxon>Pirellulaceae</taxon>
        <taxon>Bremerella</taxon>
    </lineage>
</organism>
<dbReference type="InterPro" id="IPR014284">
    <property type="entry name" value="RNA_pol_sigma-70_dom"/>
</dbReference>
<dbReference type="GO" id="GO:0006352">
    <property type="term" value="P:DNA-templated transcription initiation"/>
    <property type="evidence" value="ECO:0007669"/>
    <property type="project" value="InterPro"/>
</dbReference>
<dbReference type="InterPro" id="IPR013324">
    <property type="entry name" value="RNA_pol_sigma_r3/r4-like"/>
</dbReference>
<dbReference type="RefSeq" id="WP_114369689.1">
    <property type="nucleotide sequence ID" value="NZ_QPEX01000030.1"/>
</dbReference>
<evidence type="ECO:0000259" key="4">
    <source>
        <dbReference type="Pfam" id="PF07638"/>
    </source>
</evidence>
<name>A0A368KPK6_9BACT</name>
<proteinExistence type="predicted"/>
<dbReference type="PANTHER" id="PTHR43133">
    <property type="entry name" value="RNA POLYMERASE ECF-TYPE SIGMA FACTO"/>
    <property type="match status" value="1"/>
</dbReference>
<keyword evidence="3" id="KW-0804">Transcription</keyword>
<gene>
    <name evidence="5" type="ORF">DTL42_15800</name>
</gene>
<dbReference type="Pfam" id="PF07638">
    <property type="entry name" value="Sigma70_ECF"/>
    <property type="match status" value="1"/>
</dbReference>
<keyword evidence="1" id="KW-0805">Transcription regulation</keyword>
<dbReference type="PANTHER" id="PTHR43133:SF39">
    <property type="entry name" value="SIMILAR TO RNA POLYMERASE SIGMA-E FACTOR"/>
    <property type="match status" value="1"/>
</dbReference>
<dbReference type="SUPFAM" id="SSF88659">
    <property type="entry name" value="Sigma3 and sigma4 domains of RNA polymerase sigma factors"/>
    <property type="match status" value="1"/>
</dbReference>
<dbReference type="InterPro" id="IPR036388">
    <property type="entry name" value="WH-like_DNA-bd_sf"/>
</dbReference>
<dbReference type="InterPro" id="IPR053812">
    <property type="entry name" value="HTH_Sigma70_ECF-like"/>
</dbReference>
<evidence type="ECO:0000256" key="1">
    <source>
        <dbReference type="ARBA" id="ARBA00023015"/>
    </source>
</evidence>
<dbReference type="NCBIfam" id="TIGR02937">
    <property type="entry name" value="sigma70-ECF"/>
    <property type="match status" value="1"/>
</dbReference>
<dbReference type="EMBL" id="QPEX01000030">
    <property type="protein sequence ID" value="RCS46420.1"/>
    <property type="molecule type" value="Genomic_DNA"/>
</dbReference>
<keyword evidence="2" id="KW-0731">Sigma factor</keyword>
<dbReference type="Gene3D" id="1.10.10.10">
    <property type="entry name" value="Winged helix-like DNA-binding domain superfamily/Winged helix DNA-binding domain"/>
    <property type="match status" value="1"/>
</dbReference>
<comment type="caution">
    <text evidence="5">The sequence shown here is derived from an EMBL/GenBank/DDBJ whole genome shotgun (WGS) entry which is preliminary data.</text>
</comment>